<dbReference type="KEGG" id="vg:26643671"/>
<dbReference type="RefSeq" id="YP_009217222.1">
    <property type="nucleotide sequence ID" value="NC_028999.1"/>
</dbReference>
<dbReference type="Proteomes" id="UP000008388">
    <property type="component" value="Segment"/>
</dbReference>
<reference evidence="1 2" key="1">
    <citation type="journal article" date="2011" name="Microbiology">
        <title>The Pseudomonas aeruginosa generalized transducing phage phiPA3 is a new member of the phiKZ-like group of 'jumbo' phages, and infects model laboratory strains and clinical isolates from cystic fibrosis patients.</title>
        <authorList>
            <person name="Monson R."/>
            <person name="Foulds I."/>
            <person name="Foweraker J."/>
            <person name="Welch M."/>
            <person name="Salmond G.P."/>
        </authorList>
    </citation>
    <scope>NUCLEOTIDE SEQUENCE [LARGE SCALE GENOMIC DNA]</scope>
</reference>
<organism evidence="1 2">
    <name type="scientific">Pseudomonas phage PhiPA3</name>
    <name type="common">Pseudomonas aeruginosa phage PhiPA3</name>
    <dbReference type="NCBI Taxonomy" id="998086"/>
    <lineage>
        <taxon>Viruses</taxon>
        <taxon>Duplodnaviria</taxon>
        <taxon>Heunggongvirae</taxon>
        <taxon>Uroviricota</taxon>
        <taxon>Caudoviricetes</taxon>
        <taxon>Chimalliviridae</taxon>
        <taxon>Miltoncavirus</taxon>
        <taxon>Miltoncavirus PhiPA3</taxon>
    </lineage>
</organism>
<protein>
    <submittedName>
        <fullName evidence="1">Uncharacterized protein 143</fullName>
    </submittedName>
</protein>
<evidence type="ECO:0000313" key="1">
    <source>
        <dbReference type="EMBL" id="AEH03566.1"/>
    </source>
</evidence>
<sequence length="136" mass="15150">MLQTDYGVKTEFVTLGRLPKWMLDAEGMGKVTDQIQAGKLLCEFGHPDIAGLDDHSIVKRCRDINYNRVCAQTIGITPVYVNATLQGYNVSVQPCGPMHSLLETGNYRLGVRGLKREDGELVELITFDVLPVKNRN</sequence>
<accession>F8SK16</accession>
<organismHost>
    <name type="scientific">Pseudomonas aeruginosa</name>
    <dbReference type="NCBI Taxonomy" id="287"/>
</organismHost>
<dbReference type="InterPro" id="IPR045405">
    <property type="entry name" value="Peptidase_S80"/>
</dbReference>
<gene>
    <name evidence="1" type="primary">143</name>
</gene>
<proteinExistence type="predicted"/>
<name>F8SK16_BPPA3</name>
<dbReference type="Pfam" id="PF20034">
    <property type="entry name" value="Peptidase_S80"/>
    <property type="match status" value="1"/>
</dbReference>
<dbReference type="GeneID" id="26643671"/>
<keyword evidence="2" id="KW-1185">Reference proteome</keyword>
<dbReference type="EMBL" id="HQ630627">
    <property type="protein sequence ID" value="AEH03566.1"/>
    <property type="molecule type" value="Genomic_DNA"/>
</dbReference>
<evidence type="ECO:0000313" key="2">
    <source>
        <dbReference type="Proteomes" id="UP000008388"/>
    </source>
</evidence>